<dbReference type="InterPro" id="IPR014001">
    <property type="entry name" value="Helicase_ATP-bd"/>
</dbReference>
<dbReference type="GO" id="GO:0005829">
    <property type="term" value="C:cytosol"/>
    <property type="evidence" value="ECO:0007669"/>
    <property type="project" value="TreeGrafter"/>
</dbReference>
<feature type="domain" description="Helicase ATP-binding" evidence="1">
    <location>
        <begin position="20"/>
        <end position="188"/>
    </location>
</feature>
<evidence type="ECO:0000259" key="1">
    <source>
        <dbReference type="PROSITE" id="PS51192"/>
    </source>
</evidence>
<dbReference type="InterPro" id="IPR006935">
    <property type="entry name" value="Helicase/UvrB_N"/>
</dbReference>
<organism evidence="3 4">
    <name type="scientific">Halobacillus faecis</name>
    <dbReference type="NCBI Taxonomy" id="360184"/>
    <lineage>
        <taxon>Bacteria</taxon>
        <taxon>Bacillati</taxon>
        <taxon>Bacillota</taxon>
        <taxon>Bacilli</taxon>
        <taxon>Bacillales</taxon>
        <taxon>Bacillaceae</taxon>
        <taxon>Halobacillus</taxon>
    </lineage>
</organism>
<accession>A0A511WMP9</accession>
<dbReference type="PROSITE" id="PS51194">
    <property type="entry name" value="HELICASE_CTER"/>
    <property type="match status" value="1"/>
</dbReference>
<proteinExistence type="predicted"/>
<sequence length="453" mass="52419">MGFMLPTYINLREYQRNAIQSWYNNSQQGLLEMATGTGKTITALAIAADLFEITKRTNIIIVTPFNQLSTQWIKECRNFGLRPVKAFGDSKKWTPHLDDNLRAFKKELTDITVTVTTNATFSLKPMQERLKRMSEETLIIVDEAHYFGAKNLNSKLPSHFKYRLALTATPTRWMDEEGTDRLMSYFGNKVVYSFSLKEAIKEGYLTEYYYYPRLVHLNDVETEDYIELTNKIKKLYHQSKTNSDAKESMERLALKRARIIYSAHNKVEELTALLKESGSSSHSLFYCGDGQYQEQRQVDAITELLNAEFKMNAKRFTSKESNMERDELLSSFESGETDALVAIKCLDEGIDVPATKTAYLIASSGNPKEFIQRRGRVLRKHPDKKYAVIHDFIVVPPNLEEISTAQDEYYNMVRNQLKKEFHRFKEFSNLAINGPEAEEVIWELKKEFNLLDV</sequence>
<reference evidence="3 4" key="1">
    <citation type="submission" date="2019-07" db="EMBL/GenBank/DDBJ databases">
        <title>Whole genome shotgun sequence of Halobacillus faecis NBRC 103569.</title>
        <authorList>
            <person name="Hosoyama A."/>
            <person name="Uohara A."/>
            <person name="Ohji S."/>
            <person name="Ichikawa N."/>
        </authorList>
    </citation>
    <scope>NUCLEOTIDE SEQUENCE [LARGE SCALE GENOMIC DNA]</scope>
    <source>
        <strain evidence="3 4">NBRC 103569</strain>
    </source>
</reference>
<evidence type="ECO:0000259" key="2">
    <source>
        <dbReference type="PROSITE" id="PS51194"/>
    </source>
</evidence>
<dbReference type="OrthoDB" id="9802848at2"/>
<keyword evidence="4" id="KW-1185">Reference proteome</keyword>
<feature type="domain" description="Helicase C-terminal" evidence="2">
    <location>
        <begin position="266"/>
        <end position="421"/>
    </location>
</feature>
<dbReference type="SMART" id="SM00490">
    <property type="entry name" value="HELICc"/>
    <property type="match status" value="1"/>
</dbReference>
<evidence type="ECO:0000313" key="3">
    <source>
        <dbReference type="EMBL" id="GEN52409.1"/>
    </source>
</evidence>
<dbReference type="PANTHER" id="PTHR47396">
    <property type="entry name" value="TYPE I RESTRICTION ENZYME ECOKI R PROTEIN"/>
    <property type="match status" value="1"/>
</dbReference>
<dbReference type="CDD" id="cd17926">
    <property type="entry name" value="DEXHc_RE"/>
    <property type="match status" value="1"/>
</dbReference>
<dbReference type="GO" id="GO:0003677">
    <property type="term" value="F:DNA binding"/>
    <property type="evidence" value="ECO:0007669"/>
    <property type="project" value="InterPro"/>
</dbReference>
<dbReference type="Pfam" id="PF04851">
    <property type="entry name" value="ResIII"/>
    <property type="match status" value="1"/>
</dbReference>
<dbReference type="PROSITE" id="PS51192">
    <property type="entry name" value="HELICASE_ATP_BIND_1"/>
    <property type="match status" value="1"/>
</dbReference>
<dbReference type="PANTHER" id="PTHR47396:SF1">
    <property type="entry name" value="ATP-DEPENDENT HELICASE IRC3-RELATED"/>
    <property type="match status" value="1"/>
</dbReference>
<dbReference type="EMBL" id="BJYD01000004">
    <property type="protein sequence ID" value="GEN52409.1"/>
    <property type="molecule type" value="Genomic_DNA"/>
</dbReference>
<protein>
    <submittedName>
        <fullName evidence="3">Uncharacterized protein</fullName>
    </submittedName>
</protein>
<dbReference type="Proteomes" id="UP000321886">
    <property type="component" value="Unassembled WGS sequence"/>
</dbReference>
<dbReference type="GO" id="GO:0005524">
    <property type="term" value="F:ATP binding"/>
    <property type="evidence" value="ECO:0007669"/>
    <property type="project" value="InterPro"/>
</dbReference>
<dbReference type="InterPro" id="IPR050742">
    <property type="entry name" value="Helicase_Restrict-Modif_Enz"/>
</dbReference>
<dbReference type="Gene3D" id="3.40.50.300">
    <property type="entry name" value="P-loop containing nucleotide triphosphate hydrolases"/>
    <property type="match status" value="2"/>
</dbReference>
<name>A0A511WMP9_9BACI</name>
<evidence type="ECO:0000313" key="4">
    <source>
        <dbReference type="Proteomes" id="UP000321886"/>
    </source>
</evidence>
<dbReference type="Pfam" id="PF00271">
    <property type="entry name" value="Helicase_C"/>
    <property type="match status" value="1"/>
</dbReference>
<comment type="caution">
    <text evidence="3">The sequence shown here is derived from an EMBL/GenBank/DDBJ whole genome shotgun (WGS) entry which is preliminary data.</text>
</comment>
<gene>
    <name evidence="3" type="ORF">HFA01_06710</name>
</gene>
<dbReference type="GO" id="GO:0016787">
    <property type="term" value="F:hydrolase activity"/>
    <property type="evidence" value="ECO:0007669"/>
    <property type="project" value="InterPro"/>
</dbReference>
<dbReference type="InterPro" id="IPR001650">
    <property type="entry name" value="Helicase_C-like"/>
</dbReference>
<dbReference type="InterPro" id="IPR027417">
    <property type="entry name" value="P-loop_NTPase"/>
</dbReference>
<dbReference type="SMART" id="SM00487">
    <property type="entry name" value="DEXDc"/>
    <property type="match status" value="1"/>
</dbReference>
<dbReference type="AlphaFoldDB" id="A0A511WMP9"/>
<dbReference type="RefSeq" id="WP_146813142.1">
    <property type="nucleotide sequence ID" value="NZ_BJYD01000004.1"/>
</dbReference>
<dbReference type="SUPFAM" id="SSF52540">
    <property type="entry name" value="P-loop containing nucleoside triphosphate hydrolases"/>
    <property type="match status" value="1"/>
</dbReference>